<dbReference type="RefSeq" id="WP_091944042.1">
    <property type="nucleotide sequence ID" value="NZ_FOSV01000005.1"/>
</dbReference>
<name>A0A1I4D270_9HYPH</name>
<sequence length="689" mass="70264">MADAWAEFRVAPASAPPAQQADEWAAFRTTAAASAPPPPVPAAKPSVAADVAKALPTGVAKGAIGLAGLPGDVQEMGGSLIDRGMLAVGHMVMDATGLGPRAGTPDREEFDRMYLGIGSGGGLPGSGAIRRGVETVTGPLYEPKTVPGQYAQTVGEFAPGALIGPGGVARRAAETVIPAVLSETAGQATKGSAAEPFARLAGGVAGNLGTAATAARADAPARAVIAATRGTTEVDLAAARTLGETAQRVGVPLTGAEAIQGATGNATKLGDLQRAVEGSLDGGAILSRVYAERPQQMRSAAEQALDAIAAQSAAPSTLGPRAARAAEAAIEDLRQSINRTTRADYAAAGAHRMDPADFELMAQPAFREVLRQLRADPVLGPTYRDLPDSSIAVIDAVTKGMRDRGVALGNRANPGFSSEAAGLYAGGAAEARAIARDPARGGSQAYDDALTAQAQARRQNLEPLEQGPLGQLAQAGDTAAATQAVLPSRPHVGGETELADAVARLRARDPDLTNELIRQRLADQFDASATRLVGGEAQGGGARFAKDIAGTEQQARNLDAVLEAIERPAARTAVADVLDVFRATGTRKPQGSPTDLNQQIREAVGEMPLTAQATTALRTGGASLLTQAGDTARRAWLGRNNHTLGELLTAPNSVEQIGAILQRGAATPFADAALRQALQSRGADVAASR</sequence>
<reference evidence="2" key="1">
    <citation type="submission" date="2016-10" db="EMBL/GenBank/DDBJ databases">
        <authorList>
            <person name="Varghese N."/>
            <person name="Submissions S."/>
        </authorList>
    </citation>
    <scope>NUCLEOTIDE SEQUENCE [LARGE SCALE GENOMIC DNA]</scope>
    <source>
        <strain evidence="2">CGMCC 1.6474</strain>
    </source>
</reference>
<dbReference type="EMBL" id="FOSV01000005">
    <property type="protein sequence ID" value="SFK86171.1"/>
    <property type="molecule type" value="Genomic_DNA"/>
</dbReference>
<gene>
    <name evidence="1" type="ORF">SAMN04488125_10583</name>
</gene>
<dbReference type="Proteomes" id="UP000198804">
    <property type="component" value="Unassembled WGS sequence"/>
</dbReference>
<dbReference type="STRING" id="414703.SAMN04488125_10583"/>
<protein>
    <submittedName>
        <fullName evidence="1">Uncharacterized protein</fullName>
    </submittedName>
</protein>
<organism evidence="1 2">
    <name type="scientific">Methylorubrum salsuginis</name>
    <dbReference type="NCBI Taxonomy" id="414703"/>
    <lineage>
        <taxon>Bacteria</taxon>
        <taxon>Pseudomonadati</taxon>
        <taxon>Pseudomonadota</taxon>
        <taxon>Alphaproteobacteria</taxon>
        <taxon>Hyphomicrobiales</taxon>
        <taxon>Methylobacteriaceae</taxon>
        <taxon>Methylorubrum</taxon>
    </lineage>
</organism>
<accession>A0A1I4D270</accession>
<proteinExistence type="predicted"/>
<dbReference type="AlphaFoldDB" id="A0A1I4D270"/>
<dbReference type="OrthoDB" id="8450344at2"/>
<evidence type="ECO:0000313" key="1">
    <source>
        <dbReference type="EMBL" id="SFK86171.1"/>
    </source>
</evidence>
<evidence type="ECO:0000313" key="2">
    <source>
        <dbReference type="Proteomes" id="UP000198804"/>
    </source>
</evidence>
<keyword evidence="2" id="KW-1185">Reference proteome</keyword>